<proteinExistence type="predicted"/>
<dbReference type="Pfam" id="PF07364">
    <property type="entry name" value="DUF1485"/>
    <property type="match status" value="1"/>
</dbReference>
<feature type="domain" description="Microcystin LR degradation protein MlrC C-terminal" evidence="1">
    <location>
        <begin position="308"/>
        <end position="485"/>
    </location>
</feature>
<accession>A0ABQ1L2C2</accession>
<evidence type="ECO:0000259" key="2">
    <source>
        <dbReference type="Pfam" id="PF07364"/>
    </source>
</evidence>
<reference evidence="4" key="1">
    <citation type="journal article" date="2019" name="Int. J. Syst. Evol. Microbiol.">
        <title>The Global Catalogue of Microorganisms (GCM) 10K type strain sequencing project: providing services to taxonomists for standard genome sequencing and annotation.</title>
        <authorList>
            <consortium name="The Broad Institute Genomics Platform"/>
            <consortium name="The Broad Institute Genome Sequencing Center for Infectious Disease"/>
            <person name="Wu L."/>
            <person name="Ma J."/>
        </authorList>
    </citation>
    <scope>NUCLEOTIDE SEQUENCE [LARGE SCALE GENOMIC DNA]</scope>
    <source>
        <strain evidence="4">CGMCC 1.15342</strain>
    </source>
</reference>
<name>A0ABQ1L2C2_9SPHI</name>
<evidence type="ECO:0000259" key="1">
    <source>
        <dbReference type="Pfam" id="PF07171"/>
    </source>
</evidence>
<comment type="caution">
    <text evidence="3">The sequence shown here is derived from an EMBL/GenBank/DDBJ whole genome shotgun (WGS) entry which is preliminary data.</text>
</comment>
<dbReference type="Pfam" id="PF07171">
    <property type="entry name" value="MlrC_C"/>
    <property type="match status" value="1"/>
</dbReference>
<keyword evidence="4" id="KW-1185">Reference proteome</keyword>
<dbReference type="InterPro" id="IPR015995">
    <property type="entry name" value="MlrC_N"/>
</dbReference>
<evidence type="ECO:0000313" key="4">
    <source>
        <dbReference type="Proteomes" id="UP000597338"/>
    </source>
</evidence>
<gene>
    <name evidence="3" type="ORF">GCM10011386_04070</name>
</gene>
<feature type="domain" description="Microcystin LR degradation protein MlrC N-terminal" evidence="2">
    <location>
        <begin position="10"/>
        <end position="297"/>
    </location>
</feature>
<protein>
    <submittedName>
        <fullName evidence="3">Microcystinase C</fullName>
    </submittedName>
</protein>
<dbReference type="RefSeq" id="WP_188746844.1">
    <property type="nucleotide sequence ID" value="NZ_BMIK01000001.1"/>
</dbReference>
<dbReference type="Proteomes" id="UP000597338">
    <property type="component" value="Unassembled WGS sequence"/>
</dbReference>
<organism evidence="3 4">
    <name type="scientific">Parapedobacter defluvii</name>
    <dbReference type="NCBI Taxonomy" id="2045106"/>
    <lineage>
        <taxon>Bacteria</taxon>
        <taxon>Pseudomonadati</taxon>
        <taxon>Bacteroidota</taxon>
        <taxon>Sphingobacteriia</taxon>
        <taxon>Sphingobacteriales</taxon>
        <taxon>Sphingobacteriaceae</taxon>
        <taxon>Parapedobacter</taxon>
    </lineage>
</organism>
<evidence type="ECO:0000313" key="3">
    <source>
        <dbReference type="EMBL" id="GGC15463.1"/>
    </source>
</evidence>
<sequence>MGQRQGKPYRVALLGLYHESNTFIARKTTFEDFQNSHLLRGEEIIAEYRDAYHEIGGMLAVMDREGVEVLPLLFAEATPGGTVTATAYQRLLDEMTTLLAGTLPIDGCLVVPHGAGVSEEQRDMDGHWLGKVRELVGPDVPIVGTIDPHANVSRAMVEATDALIAYRTNPHVDQRDTGRIAGELMIKCLNGTIKPNQCLAKPPVTISIEQQYTAAYPCTLLYEEAAVLMQWPGVLSVSVVLGFPYADVPEMGTSFLVVTDDDRQAGVAVAQRLEALLITHRYAFVGKLETVDAQLAEMYRLEKPILWLDMGDNVGGGSLGDSVVLLKALERDGRLRGFTCIFDPVAVTVLRKYERGAQVKILFGNDYSLGLSHNPYAAKVCILDKVDGKFRETTPRHGGQVQYDMGETVLVETAAGNVVMIHSLRVPPFSLSQLTSFGLDPAGFDVLIAKGVNAPIAAYGTVCHTIMQANTPGVTQADMTTMEFRVRPKPLFPFEDIST</sequence>
<dbReference type="EMBL" id="BMIK01000001">
    <property type="protein sequence ID" value="GGC15463.1"/>
    <property type="molecule type" value="Genomic_DNA"/>
</dbReference>
<dbReference type="InterPro" id="IPR010799">
    <property type="entry name" value="MlrC_C"/>
</dbReference>